<evidence type="ECO:0000313" key="1">
    <source>
        <dbReference type="EMBL" id="MDI4510884.1"/>
    </source>
</evidence>
<sequence length="70" mass="7878">MPECNPTPTQTQTNPCQCMGFLLPKILMPIGYLKIWLVQGSLSTGKRASQPKNGFTVHRKMDKNTVKPLY</sequence>
<dbReference type="EMBL" id="SSCJ01000014">
    <property type="protein sequence ID" value="MDI4510884.1"/>
    <property type="molecule type" value="Genomic_DNA"/>
</dbReference>
<reference evidence="1" key="1">
    <citation type="submission" date="2019-04" db="EMBL/GenBank/DDBJ databases">
        <title>Moraxella osloensis CCUG 73412, isolated from corneal scrapings as causative agent of keratitis.</title>
        <authorList>
            <person name="Connolly G."/>
            <person name="Jaen-Luchoro D."/>
            <person name="Pinyeiro-Iglesias B."/>
            <person name="Curry A."/>
            <person name="Knowles S."/>
            <person name="Moore E.R.B."/>
        </authorList>
    </citation>
    <scope>NUCLEOTIDE SEQUENCE</scope>
    <source>
        <strain evidence="1">CCUG 73412</strain>
    </source>
</reference>
<evidence type="ECO:0008006" key="2">
    <source>
        <dbReference type="Google" id="ProtNLM"/>
    </source>
</evidence>
<accession>A0AAW6TL94</accession>
<dbReference type="AlphaFoldDB" id="A0AAW6TL94"/>
<organism evidence="1">
    <name type="scientific">Faucicola osloensis</name>
    <name type="common">Moraxella osloensis</name>
    <dbReference type="NCBI Taxonomy" id="34062"/>
    <lineage>
        <taxon>Bacteria</taxon>
        <taxon>Pseudomonadati</taxon>
        <taxon>Pseudomonadota</taxon>
        <taxon>Gammaproteobacteria</taxon>
        <taxon>Moraxellales</taxon>
        <taxon>Moraxellaceae</taxon>
        <taxon>Faucicola</taxon>
    </lineage>
</organism>
<name>A0AAW6TL94_FAUOS</name>
<protein>
    <recommendedName>
        <fullName evidence="2">Transposase</fullName>
    </recommendedName>
</protein>
<comment type="caution">
    <text evidence="1">The sequence shown here is derived from an EMBL/GenBank/DDBJ whole genome shotgun (WGS) entry which is preliminary data.</text>
</comment>
<proteinExistence type="predicted"/>
<gene>
    <name evidence="1" type="ORF">E6P75_11830</name>
</gene>